<gene>
    <name evidence="1" type="ordered locus">Caul_4847</name>
</gene>
<sequence length="175" mass="19984">MTRRPFGGARQDPVRALRGLREWAAGLGEGWDWLPYEGRGYFHWKIPVGRSLVSGRRARLAVQTRCAQVLIDAAAALAARKPKTLRHTRVVAIIDLPDMFASEICVFFEEAYFEEFAPRNSEDQTWTLSGDTLARRWNLRTPQGFSEIGYHTVTRDTDFDPPRSEEGEVWMIGEV</sequence>
<reference evidence="1" key="1">
    <citation type="submission" date="2008-01" db="EMBL/GenBank/DDBJ databases">
        <title>Complete sequence of chromosome of Caulobacter sp. K31.</title>
        <authorList>
            <consortium name="US DOE Joint Genome Institute"/>
            <person name="Copeland A."/>
            <person name="Lucas S."/>
            <person name="Lapidus A."/>
            <person name="Barry K."/>
            <person name="Glavina del Rio T."/>
            <person name="Dalin E."/>
            <person name="Tice H."/>
            <person name="Pitluck S."/>
            <person name="Bruce D."/>
            <person name="Goodwin L."/>
            <person name="Thompson L.S."/>
            <person name="Brettin T."/>
            <person name="Detter J.C."/>
            <person name="Han C."/>
            <person name="Schmutz J."/>
            <person name="Larimer F."/>
            <person name="Land M."/>
            <person name="Hauser L."/>
            <person name="Kyrpides N."/>
            <person name="Kim E."/>
            <person name="Stephens C."/>
            <person name="Richardson P."/>
        </authorList>
    </citation>
    <scope>NUCLEOTIDE SEQUENCE [LARGE SCALE GENOMIC DNA]</scope>
    <source>
        <strain evidence="1">K31</strain>
    </source>
</reference>
<evidence type="ECO:0000313" key="1">
    <source>
        <dbReference type="EMBL" id="ABZ73967.1"/>
    </source>
</evidence>
<proteinExistence type="predicted"/>
<dbReference type="eggNOG" id="ENOG502Z8ZP">
    <property type="taxonomic scope" value="Bacteria"/>
</dbReference>
<dbReference type="InterPro" id="IPR025075">
    <property type="entry name" value="DUF3916"/>
</dbReference>
<dbReference type="EMBL" id="CP000927">
    <property type="protein sequence ID" value="ABZ73967.1"/>
    <property type="molecule type" value="Genomic_DNA"/>
</dbReference>
<dbReference type="STRING" id="366602.Caul_4847"/>
<dbReference type="HOGENOM" id="CLU_129137_1_0_5"/>
<evidence type="ECO:0008006" key="2">
    <source>
        <dbReference type="Google" id="ProtNLM"/>
    </source>
</evidence>
<accession>B0T521</accession>
<name>B0T521_CAUSK</name>
<organism evidence="1">
    <name type="scientific">Caulobacter sp. (strain K31)</name>
    <dbReference type="NCBI Taxonomy" id="366602"/>
    <lineage>
        <taxon>Bacteria</taxon>
        <taxon>Pseudomonadati</taxon>
        <taxon>Pseudomonadota</taxon>
        <taxon>Alphaproteobacteria</taxon>
        <taxon>Caulobacterales</taxon>
        <taxon>Caulobacteraceae</taxon>
        <taxon>Caulobacter</taxon>
    </lineage>
</organism>
<dbReference type="Pfam" id="PF13079">
    <property type="entry name" value="DUF3916"/>
    <property type="match status" value="1"/>
</dbReference>
<dbReference type="KEGG" id="cak:Caul_4847"/>
<dbReference type="AlphaFoldDB" id="B0T521"/>
<protein>
    <recommendedName>
        <fullName evidence="2">DUF3916 domain-containing protein</fullName>
    </recommendedName>
</protein>